<dbReference type="PANTHER" id="PTHR11610:SF146">
    <property type="entry name" value="LIPOPROTEIN LIPASE-LIKE"/>
    <property type="match status" value="1"/>
</dbReference>
<dbReference type="InterPro" id="IPR000734">
    <property type="entry name" value="TAG_lipase"/>
</dbReference>
<accession>A0A4W4G9S3</accession>
<dbReference type="AlphaFoldDB" id="A0A4W4G9S3"/>
<proteinExistence type="inferred from homology"/>
<dbReference type="Pfam" id="PF00151">
    <property type="entry name" value="Lipase"/>
    <property type="match status" value="1"/>
</dbReference>
<evidence type="ECO:0000313" key="9">
    <source>
        <dbReference type="Proteomes" id="UP000314983"/>
    </source>
</evidence>
<evidence type="ECO:0000259" key="7">
    <source>
        <dbReference type="PROSITE" id="PS50095"/>
    </source>
</evidence>
<comment type="subcellular location">
    <subcellularLocation>
        <location evidence="1">Secreted</location>
    </subcellularLocation>
</comment>
<organism evidence="8 9">
    <name type="scientific">Electrophorus electricus</name>
    <name type="common">Electric eel</name>
    <name type="synonym">Gymnotus electricus</name>
    <dbReference type="NCBI Taxonomy" id="8005"/>
    <lineage>
        <taxon>Eukaryota</taxon>
        <taxon>Metazoa</taxon>
        <taxon>Chordata</taxon>
        <taxon>Craniata</taxon>
        <taxon>Vertebrata</taxon>
        <taxon>Euteleostomi</taxon>
        <taxon>Actinopterygii</taxon>
        <taxon>Neopterygii</taxon>
        <taxon>Teleostei</taxon>
        <taxon>Ostariophysi</taxon>
        <taxon>Gymnotiformes</taxon>
        <taxon>Gymnotoidei</taxon>
        <taxon>Gymnotidae</taxon>
        <taxon>Electrophorus</taxon>
    </lineage>
</organism>
<dbReference type="GeneTree" id="ENSGT00940000166556"/>
<evidence type="ECO:0000256" key="5">
    <source>
        <dbReference type="PROSITE-ProRule" id="PRU00152"/>
    </source>
</evidence>
<feature type="binding site" evidence="4">
    <location>
        <position position="154"/>
    </location>
    <ligand>
        <name>Ca(2+)</name>
        <dbReference type="ChEBI" id="CHEBI:29108"/>
    </ligand>
</feature>
<reference evidence="9" key="2">
    <citation type="journal article" date="2017" name="Sci. Adv.">
        <title>A tail of two voltages: Proteomic comparison of the three electric organs of the electric eel.</title>
        <authorList>
            <person name="Traeger L.L."/>
            <person name="Sabat G."/>
            <person name="Barrett-Wilt G.A."/>
            <person name="Wells G.B."/>
            <person name="Sussman M.R."/>
        </authorList>
    </citation>
    <scope>NUCLEOTIDE SEQUENCE [LARGE SCALE GENOMIC DNA]</scope>
</reference>
<dbReference type="GO" id="GO:0034372">
    <property type="term" value="P:very-low-density lipoprotein particle remodeling"/>
    <property type="evidence" value="ECO:0007669"/>
    <property type="project" value="TreeGrafter"/>
</dbReference>
<dbReference type="SUPFAM" id="SSF53474">
    <property type="entry name" value="alpha/beta-Hydrolases"/>
    <property type="match status" value="1"/>
</dbReference>
<comment type="similarity">
    <text evidence="2 6">Belongs to the AB hydrolase superfamily. Lipase family.</text>
</comment>
<dbReference type="GO" id="GO:0046872">
    <property type="term" value="F:metal ion binding"/>
    <property type="evidence" value="ECO:0007669"/>
    <property type="project" value="UniProtKB-KW"/>
</dbReference>
<dbReference type="GO" id="GO:0016042">
    <property type="term" value="P:lipid catabolic process"/>
    <property type="evidence" value="ECO:0007669"/>
    <property type="project" value="TreeGrafter"/>
</dbReference>
<dbReference type="InterPro" id="IPR001024">
    <property type="entry name" value="PLAT/LH2_dom"/>
</dbReference>
<reference evidence="8" key="3">
    <citation type="submission" date="2020-05" db="EMBL/GenBank/DDBJ databases">
        <title>Electrophorus electricus (electric eel) genome, fEleEle1, primary haplotype.</title>
        <authorList>
            <person name="Myers G."/>
            <person name="Meyer A."/>
            <person name="Fedrigo O."/>
            <person name="Formenti G."/>
            <person name="Rhie A."/>
            <person name="Tracey A."/>
            <person name="Sims Y."/>
            <person name="Jarvis E.D."/>
        </authorList>
    </citation>
    <scope>NUCLEOTIDE SEQUENCE [LARGE SCALE GENOMIC DNA]</scope>
</reference>
<evidence type="ECO:0000256" key="3">
    <source>
        <dbReference type="ARBA" id="ARBA00022525"/>
    </source>
</evidence>
<dbReference type="PROSITE" id="PS50095">
    <property type="entry name" value="PLAT"/>
    <property type="match status" value="1"/>
</dbReference>
<reference evidence="9" key="1">
    <citation type="journal article" date="2014" name="Science">
        <title>Nonhuman genetics. Genomic basis for the convergent evolution of electric organs.</title>
        <authorList>
            <person name="Gallant J.R."/>
            <person name="Traeger L.L."/>
            <person name="Volkening J.D."/>
            <person name="Moffett H."/>
            <person name="Chen P.H."/>
            <person name="Novina C.D."/>
            <person name="Phillips G.N.Jr."/>
            <person name="Anand R."/>
            <person name="Wells G.B."/>
            <person name="Pinch M."/>
            <person name="Guth R."/>
            <person name="Unguez G.A."/>
            <person name="Albert J.S."/>
            <person name="Zakon H.H."/>
            <person name="Samanta M.P."/>
            <person name="Sussman M.R."/>
        </authorList>
    </citation>
    <scope>NUCLEOTIDE SEQUENCE [LARGE SCALE GENOMIC DNA]</scope>
</reference>
<dbReference type="GO" id="GO:0004465">
    <property type="term" value="F:lipoprotein lipase activity"/>
    <property type="evidence" value="ECO:0007669"/>
    <property type="project" value="TreeGrafter"/>
</dbReference>
<dbReference type="PANTHER" id="PTHR11610">
    <property type="entry name" value="LIPASE"/>
    <property type="match status" value="1"/>
</dbReference>
<reference evidence="8" key="4">
    <citation type="submission" date="2025-08" db="UniProtKB">
        <authorList>
            <consortium name="Ensembl"/>
        </authorList>
    </citation>
    <scope>IDENTIFICATION</scope>
</reference>
<evidence type="ECO:0000256" key="2">
    <source>
        <dbReference type="ARBA" id="ARBA00010701"/>
    </source>
</evidence>
<dbReference type="Gene3D" id="2.60.60.20">
    <property type="entry name" value="PLAT/LH2 domain"/>
    <property type="match status" value="1"/>
</dbReference>
<name>A0A4W4G9S3_ELEEL</name>
<keyword evidence="9" id="KW-1185">Reference proteome</keyword>
<sequence length="419" mass="46917">MTNWINFSIVLCFIVSFKCLSLIFKTHFTVNFLEPLKNLSPQRVKVRGVHAKFSLRKPALPDDDMCYIVPGKEESLGKCSFNTTAKTFLVIHGWTEMTNIPLDKLHLIGYNLGAHVAGFAGSYANNKVGRITGLDPAGPDFEGVHAHQRLSPDDAVFVDVLHTFSRGSLGLSIGIEQPVGHVDIYPNGGSFQPGCNLILCGKNAIRCEHERSVHLFIDSLLNEEEASKAYRCASSDMFNRGMCLKCRKDRCNTVGYDARRIRRARSIKMFTKTRAAMPFRGLHCRSNMQTNQSETEPTITVSLYGTNGSVTNFQLDGKITPNKTHSFLLVTEEDIGDLQMMKMRMEDSSRRPVSSLISTAWSWWNGDSSCSEIKAKKISIRTGETQKKMMFCLKESKKASLSPEVTFVKCTAWGKSCRR</sequence>
<reference evidence="8" key="5">
    <citation type="submission" date="2025-09" db="UniProtKB">
        <authorList>
            <consortium name="Ensembl"/>
        </authorList>
    </citation>
    <scope>IDENTIFICATION</scope>
</reference>
<dbReference type="Pfam" id="PF01477">
    <property type="entry name" value="PLAT"/>
    <property type="match status" value="1"/>
</dbReference>
<evidence type="ECO:0000313" key="8">
    <source>
        <dbReference type="Ensembl" id="ENSEEEP00000033270.2"/>
    </source>
</evidence>
<dbReference type="InterPro" id="IPR029058">
    <property type="entry name" value="AB_hydrolase_fold"/>
</dbReference>
<dbReference type="InterPro" id="IPR016272">
    <property type="entry name" value="Lipase_LIPH"/>
</dbReference>
<dbReference type="InterPro" id="IPR013818">
    <property type="entry name" value="Lipase"/>
</dbReference>
<dbReference type="Ensembl" id="ENSEEET00000033664.2">
    <property type="protein sequence ID" value="ENSEEEP00000033270.2"/>
    <property type="gene ID" value="ENSEEEG00000015721.2"/>
</dbReference>
<dbReference type="PIRSF" id="PIRSF000865">
    <property type="entry name" value="Lipoprotein_lipase_LIPH"/>
    <property type="match status" value="1"/>
</dbReference>
<dbReference type="PRINTS" id="PR00821">
    <property type="entry name" value="TAGLIPASE"/>
</dbReference>
<evidence type="ECO:0000256" key="6">
    <source>
        <dbReference type="RuleBase" id="RU004262"/>
    </source>
</evidence>
<dbReference type="GO" id="GO:0005615">
    <property type="term" value="C:extracellular space"/>
    <property type="evidence" value="ECO:0007669"/>
    <property type="project" value="TreeGrafter"/>
</dbReference>
<keyword evidence="4" id="KW-0479">Metal-binding</keyword>
<evidence type="ECO:0000256" key="4">
    <source>
        <dbReference type="PIRSR" id="PIRSR000865-2"/>
    </source>
</evidence>
<keyword evidence="4" id="KW-0106">Calcium</keyword>
<dbReference type="Gene3D" id="3.40.50.1820">
    <property type="entry name" value="alpha/beta hydrolase"/>
    <property type="match status" value="1"/>
</dbReference>
<dbReference type="SUPFAM" id="SSF49723">
    <property type="entry name" value="Lipase/lipooxygenase domain (PLAT/LH2 domain)"/>
    <property type="match status" value="1"/>
</dbReference>
<feature type="binding site" evidence="4">
    <location>
        <position position="149"/>
    </location>
    <ligand>
        <name>Ca(2+)</name>
        <dbReference type="ChEBI" id="CHEBI:29108"/>
    </ligand>
</feature>
<dbReference type="GO" id="GO:0034185">
    <property type="term" value="F:apolipoprotein binding"/>
    <property type="evidence" value="ECO:0007669"/>
    <property type="project" value="TreeGrafter"/>
</dbReference>
<evidence type="ECO:0000256" key="1">
    <source>
        <dbReference type="ARBA" id="ARBA00004613"/>
    </source>
</evidence>
<feature type="domain" description="PLAT" evidence="7">
    <location>
        <begin position="282"/>
        <end position="411"/>
    </location>
</feature>
<gene>
    <name evidence="8" type="primary">LIPG</name>
</gene>
<dbReference type="Proteomes" id="UP000314983">
    <property type="component" value="Chromosome 26"/>
</dbReference>
<protein>
    <recommendedName>
        <fullName evidence="7">PLAT domain-containing protein</fullName>
    </recommendedName>
</protein>
<dbReference type="FunFam" id="3.40.50.1820:FF:000441">
    <property type="entry name" value="Lipoprotein lipase"/>
    <property type="match status" value="1"/>
</dbReference>
<dbReference type="InterPro" id="IPR036392">
    <property type="entry name" value="PLAT/LH2_dom_sf"/>
</dbReference>
<comment type="caution">
    <text evidence="5">Lacks conserved residue(s) required for the propagation of feature annotation.</text>
</comment>
<keyword evidence="3" id="KW-0964">Secreted</keyword>